<proteinExistence type="inferred from homology"/>
<dbReference type="EMBL" id="CABVPW010000059">
    <property type="protein sequence ID" value="VWC47459.1"/>
    <property type="molecule type" value="Genomic_DNA"/>
</dbReference>
<dbReference type="Proteomes" id="UP000494218">
    <property type="component" value="Unassembled WGS sequence"/>
</dbReference>
<dbReference type="Pfam" id="PF00759">
    <property type="entry name" value="Glyco_hydro_9"/>
    <property type="match status" value="1"/>
</dbReference>
<dbReference type="PROSITE" id="PS00698">
    <property type="entry name" value="GH9_3"/>
    <property type="match status" value="1"/>
</dbReference>
<sequence length="587" mass="63003">MSALRRYRRALAALCSTAGFACAAGAQVESAPARPATMLAVNQPGYTPGLPHTAAAIGIGVDATIELTNANGRVLRTWRPSSGRQDPDSGLRVTMLDLPPLNAGHYRLSVRGGTDKAAFTVAPDTLSRLQRTLLRAFYLQRCGVALDDPESGLKHPADHLADGILAHPDSAHPESGFRLDATGGWHDAGDFGKYVATTAVTAGRLVSLYLDAPRRFPDGQMNIPESGNGVPDILDEARVGLDWMLSMQRPDGALYRKLSGGTWPGPISPDRDTQTRYVYGVSSADTAKAAATFALASRAWAGIDGKVAAHYRVAATRAWAWLETVHAPQFIDAHAGDDSGSGPYTWSAVDQESSLLTDVDDRIWAAAELWLATGEPDYLRYVERHPEWTSPLAIFEWKNPASLGLLHLLDATGAHAIPPPLRARLNEALRQAADTAYRNTRASGFRLANRRFVWGSNKMDAEQGILLAEAARHTGNRRYLAAAVQQLDFLLGVNPFDLSFVSGVGERSIQHPAHLFGRAIGKTIPGLFVGGPNDAAQDGVAPRGMKLLSYTDDDRAYSVNEFAIDYNASLLGLIGAVTRSAAGALQE</sequence>
<feature type="domain" description="Glycoside hydrolase family 9" evidence="7">
    <location>
        <begin position="131"/>
        <end position="573"/>
    </location>
</feature>
<organism evidence="8 9">
    <name type="scientific">Burkholderia lata (strain ATCC 17760 / DSM 23089 / LMG 22485 / NCIMB 9086 / R18194 / 383)</name>
    <dbReference type="NCBI Taxonomy" id="482957"/>
    <lineage>
        <taxon>Bacteria</taxon>
        <taxon>Pseudomonadati</taxon>
        <taxon>Pseudomonadota</taxon>
        <taxon>Betaproteobacteria</taxon>
        <taxon>Burkholderiales</taxon>
        <taxon>Burkholderiaceae</taxon>
        <taxon>Burkholderia</taxon>
        <taxon>Burkholderia cepacia complex</taxon>
    </lineage>
</organism>
<feature type="active site" evidence="5">
    <location>
        <position position="552"/>
    </location>
</feature>
<comment type="catalytic activity">
    <reaction evidence="6">
        <text>Endohydrolysis of (1-&gt;4)-beta-D-glucosidic linkages in cellulose, lichenin and cereal beta-D-glucans.</text>
        <dbReference type="EC" id="3.2.1.4"/>
    </reaction>
</comment>
<dbReference type="SUPFAM" id="SSF48208">
    <property type="entry name" value="Six-hairpin glycosidases"/>
    <property type="match status" value="1"/>
</dbReference>
<evidence type="ECO:0000256" key="6">
    <source>
        <dbReference type="RuleBase" id="RU361166"/>
    </source>
</evidence>
<gene>
    <name evidence="8" type="ORF">BLA23254_07479</name>
</gene>
<keyword evidence="6" id="KW-0136">Cellulose degradation</keyword>
<evidence type="ECO:0000256" key="4">
    <source>
        <dbReference type="ARBA" id="ARBA00023326"/>
    </source>
</evidence>
<feature type="chain" id="PRO_5027158650" description="Endoglucanase" evidence="6">
    <location>
        <begin position="24"/>
        <end position="587"/>
    </location>
</feature>
<dbReference type="PROSITE" id="PS51257">
    <property type="entry name" value="PROKAR_LIPOPROTEIN"/>
    <property type="match status" value="1"/>
</dbReference>
<accession>A0A6P2SBS9</accession>
<dbReference type="InterPro" id="IPR033126">
    <property type="entry name" value="Glyco_hydro_9_Asp/Glu_AS"/>
</dbReference>
<feature type="active site" evidence="5">
    <location>
        <position position="561"/>
    </location>
</feature>
<dbReference type="AlphaFoldDB" id="A0A6P2SBS9"/>
<keyword evidence="3 5" id="KW-0326">Glycosidase</keyword>
<evidence type="ECO:0000256" key="5">
    <source>
        <dbReference type="PROSITE-ProRule" id="PRU10060"/>
    </source>
</evidence>
<evidence type="ECO:0000313" key="8">
    <source>
        <dbReference type="EMBL" id="VWC47459.1"/>
    </source>
</evidence>
<keyword evidence="1 5" id="KW-0378">Hydrolase</keyword>
<reference evidence="8 9" key="1">
    <citation type="submission" date="2019-09" db="EMBL/GenBank/DDBJ databases">
        <authorList>
            <person name="Depoorter E."/>
        </authorList>
    </citation>
    <scope>NUCLEOTIDE SEQUENCE [LARGE SCALE GENOMIC DNA]</scope>
    <source>
        <strain evidence="8">LMG 23254</strain>
    </source>
</reference>
<dbReference type="Gene3D" id="1.50.10.10">
    <property type="match status" value="1"/>
</dbReference>
<comment type="similarity">
    <text evidence="5 6">Belongs to the glycosyl hydrolase 9 (cellulase E) family.</text>
</comment>
<evidence type="ECO:0000256" key="3">
    <source>
        <dbReference type="ARBA" id="ARBA00023295"/>
    </source>
</evidence>
<evidence type="ECO:0000259" key="7">
    <source>
        <dbReference type="Pfam" id="PF00759"/>
    </source>
</evidence>
<name>A0A6P2SBS9_BURL3</name>
<dbReference type="GO" id="GO:0030245">
    <property type="term" value="P:cellulose catabolic process"/>
    <property type="evidence" value="ECO:0007669"/>
    <property type="project" value="UniProtKB-KW"/>
</dbReference>
<protein>
    <recommendedName>
        <fullName evidence="6">Endoglucanase</fullName>
        <ecNumber evidence="6">3.2.1.4</ecNumber>
    </recommendedName>
</protein>
<dbReference type="InterPro" id="IPR013783">
    <property type="entry name" value="Ig-like_fold"/>
</dbReference>
<dbReference type="GO" id="GO:0008810">
    <property type="term" value="F:cellulase activity"/>
    <property type="evidence" value="ECO:0007669"/>
    <property type="project" value="UniProtKB-EC"/>
</dbReference>
<dbReference type="EC" id="3.2.1.4" evidence="6"/>
<dbReference type="InterPro" id="IPR001701">
    <property type="entry name" value="Glyco_hydro_9"/>
</dbReference>
<dbReference type="PANTHER" id="PTHR22298">
    <property type="entry name" value="ENDO-1,4-BETA-GLUCANASE"/>
    <property type="match status" value="1"/>
</dbReference>
<keyword evidence="4 5" id="KW-0624">Polysaccharide degradation</keyword>
<dbReference type="Gene3D" id="2.60.40.10">
    <property type="entry name" value="Immunoglobulins"/>
    <property type="match status" value="1"/>
</dbReference>
<dbReference type="InterPro" id="IPR008928">
    <property type="entry name" value="6-hairpin_glycosidase_sf"/>
</dbReference>
<keyword evidence="6" id="KW-0732">Signal</keyword>
<dbReference type="InterPro" id="IPR012341">
    <property type="entry name" value="6hp_glycosidase-like_sf"/>
</dbReference>
<evidence type="ECO:0000256" key="1">
    <source>
        <dbReference type="ARBA" id="ARBA00022801"/>
    </source>
</evidence>
<feature type="signal peptide" evidence="6">
    <location>
        <begin position="1"/>
        <end position="23"/>
    </location>
</feature>
<evidence type="ECO:0000313" key="9">
    <source>
        <dbReference type="Proteomes" id="UP000494218"/>
    </source>
</evidence>
<evidence type="ECO:0000256" key="2">
    <source>
        <dbReference type="ARBA" id="ARBA00023277"/>
    </source>
</evidence>
<keyword evidence="2 5" id="KW-0119">Carbohydrate metabolism</keyword>